<feature type="domain" description="MoaB/Mog" evidence="1">
    <location>
        <begin position="12"/>
        <end position="185"/>
    </location>
</feature>
<dbReference type="RefSeq" id="WP_345247718.1">
    <property type="nucleotide sequence ID" value="NZ_BAABFO010000005.1"/>
</dbReference>
<dbReference type="InterPro" id="IPR050101">
    <property type="entry name" value="CinA"/>
</dbReference>
<organism evidence="2 3">
    <name type="scientific">Pigmentiphaga soli</name>
    <dbReference type="NCBI Taxonomy" id="1007095"/>
    <lineage>
        <taxon>Bacteria</taxon>
        <taxon>Pseudomonadati</taxon>
        <taxon>Pseudomonadota</taxon>
        <taxon>Betaproteobacteria</taxon>
        <taxon>Burkholderiales</taxon>
        <taxon>Alcaligenaceae</taxon>
        <taxon>Pigmentiphaga</taxon>
    </lineage>
</organism>
<dbReference type="EMBL" id="BAABFO010000005">
    <property type="protein sequence ID" value="GAA4328325.1"/>
    <property type="molecule type" value="Genomic_DNA"/>
</dbReference>
<accession>A0ABP8GQ39</accession>
<dbReference type="InterPro" id="IPR036425">
    <property type="entry name" value="MoaB/Mog-like_dom_sf"/>
</dbReference>
<sequence length="269" mass="29367">MTNVSPSQRRIGLFIIGDEILSGRRQDRHFAKAVELLGARGLRLSWAQFLGDDRPALVDALRRSFASGDIVFSCGGIGATPDDHTRQAAAEALGVPTVLHDEARALITRRCQESAAAGKGTADMTAPENVQRLRMGEFPAGSQIVPNPYNQIPGFFIRDHTFVPGFPVMAWPMIEWTLDQRYADLHHAVPHVEHSFLVFELAESTIAPVMEAIEVNWPGIKAFSLPSMGEHGRRHIELGVKGDPAAAALALEFLRSEVRRLGGEFAAAS</sequence>
<dbReference type="SMART" id="SM00852">
    <property type="entry name" value="MoCF_biosynth"/>
    <property type="match status" value="1"/>
</dbReference>
<protein>
    <submittedName>
        <fullName evidence="2">Molybdopterin-binding protein</fullName>
    </submittedName>
</protein>
<reference evidence="3" key="1">
    <citation type="journal article" date="2019" name="Int. J. Syst. Evol. Microbiol.">
        <title>The Global Catalogue of Microorganisms (GCM) 10K type strain sequencing project: providing services to taxonomists for standard genome sequencing and annotation.</title>
        <authorList>
            <consortium name="The Broad Institute Genomics Platform"/>
            <consortium name="The Broad Institute Genome Sequencing Center for Infectious Disease"/>
            <person name="Wu L."/>
            <person name="Ma J."/>
        </authorList>
    </citation>
    <scope>NUCLEOTIDE SEQUENCE [LARGE SCALE GENOMIC DNA]</scope>
    <source>
        <strain evidence="3">JCM 17666</strain>
    </source>
</reference>
<evidence type="ECO:0000259" key="1">
    <source>
        <dbReference type="SMART" id="SM00852"/>
    </source>
</evidence>
<dbReference type="SUPFAM" id="SSF53218">
    <property type="entry name" value="Molybdenum cofactor biosynthesis proteins"/>
    <property type="match status" value="1"/>
</dbReference>
<proteinExistence type="predicted"/>
<dbReference type="InterPro" id="IPR001453">
    <property type="entry name" value="MoaB/Mog_dom"/>
</dbReference>
<keyword evidence="3" id="KW-1185">Reference proteome</keyword>
<name>A0ABP8GQ39_9BURK</name>
<dbReference type="Proteomes" id="UP001501671">
    <property type="component" value="Unassembled WGS sequence"/>
</dbReference>
<dbReference type="PANTHER" id="PTHR13939">
    <property type="entry name" value="NICOTINAMIDE-NUCLEOTIDE AMIDOHYDROLASE PNCC"/>
    <property type="match status" value="1"/>
</dbReference>
<evidence type="ECO:0000313" key="3">
    <source>
        <dbReference type="Proteomes" id="UP001501671"/>
    </source>
</evidence>
<dbReference type="PANTHER" id="PTHR13939:SF0">
    <property type="entry name" value="NMN AMIDOHYDROLASE-LIKE PROTEIN YFAY"/>
    <property type="match status" value="1"/>
</dbReference>
<evidence type="ECO:0000313" key="2">
    <source>
        <dbReference type="EMBL" id="GAA4328325.1"/>
    </source>
</evidence>
<dbReference type="Pfam" id="PF00994">
    <property type="entry name" value="MoCF_biosynth"/>
    <property type="match status" value="1"/>
</dbReference>
<gene>
    <name evidence="2" type="ORF">GCM10023144_14020</name>
</gene>
<dbReference type="Gene3D" id="3.40.980.10">
    <property type="entry name" value="MoaB/Mog-like domain"/>
    <property type="match status" value="1"/>
</dbReference>
<dbReference type="CDD" id="cd00885">
    <property type="entry name" value="cinA"/>
    <property type="match status" value="1"/>
</dbReference>
<comment type="caution">
    <text evidence="2">The sequence shown here is derived from an EMBL/GenBank/DDBJ whole genome shotgun (WGS) entry which is preliminary data.</text>
</comment>